<name>A0A743PGM5_SALER</name>
<comment type="caution">
    <text evidence="1">The sequence shown here is derived from an EMBL/GenBank/DDBJ whole genome shotgun (WGS) entry which is preliminary data.</text>
</comment>
<organism evidence="1">
    <name type="scientific">Salmonella enterica</name>
    <name type="common">Salmonella choleraesuis</name>
    <dbReference type="NCBI Taxonomy" id="28901"/>
    <lineage>
        <taxon>Bacteria</taxon>
        <taxon>Pseudomonadati</taxon>
        <taxon>Pseudomonadota</taxon>
        <taxon>Gammaproteobacteria</taxon>
        <taxon>Enterobacterales</taxon>
        <taxon>Enterobacteriaceae</taxon>
        <taxon>Salmonella</taxon>
    </lineage>
</organism>
<reference evidence="1" key="2">
    <citation type="submission" date="2020-02" db="EMBL/GenBank/DDBJ databases">
        <authorList>
            <consortium name="NCBI Pathogen Detection Project"/>
        </authorList>
    </citation>
    <scope>NUCLEOTIDE SEQUENCE</scope>
    <source>
        <strain evidence="1">MA.CK_00/00001968</strain>
    </source>
</reference>
<dbReference type="AlphaFoldDB" id="A0A743PGM5"/>
<reference evidence="1" key="1">
    <citation type="journal article" date="2018" name="Genome Biol.">
        <title>SKESA: strategic k-mer extension for scrupulous assemblies.</title>
        <authorList>
            <person name="Souvorov A."/>
            <person name="Agarwala R."/>
            <person name="Lipman D.J."/>
        </authorList>
    </citation>
    <scope>NUCLEOTIDE SEQUENCE</scope>
    <source>
        <strain evidence="1">MA.CK_00/00001968</strain>
    </source>
</reference>
<proteinExistence type="predicted"/>
<evidence type="ECO:0000313" key="1">
    <source>
        <dbReference type="EMBL" id="HAF2131415.1"/>
    </source>
</evidence>
<gene>
    <name evidence="1" type="ORF">G9F27_005799</name>
</gene>
<sequence length="96" mass="10884">MCEEKNIKNNLTYYMVSSSNAASALSVVVDVMQQATSKELYEKCIAALNFLVDEIYTRSMAVDDFLEDGELSNFISKKDIYALVAERKREIANKED</sequence>
<accession>A0A743PGM5</accession>
<dbReference type="EMBL" id="DAAUQX010000167">
    <property type="protein sequence ID" value="HAF2131415.1"/>
    <property type="molecule type" value="Genomic_DNA"/>
</dbReference>
<protein>
    <submittedName>
        <fullName evidence="1">Uncharacterized protein</fullName>
    </submittedName>
</protein>